<dbReference type="Proteomes" id="UP000094801">
    <property type="component" value="Unassembled WGS sequence"/>
</dbReference>
<comment type="subcellular location">
    <subcellularLocation>
        <location evidence="2">Endoplasmic reticulum lumen</location>
    </subcellularLocation>
</comment>
<dbReference type="STRING" id="983967.A0A1E4SW70"/>
<name>A0A1E4SW70_9ASCO</name>
<dbReference type="InterPro" id="IPR040692">
    <property type="entry name" value="UGGT_TRXL_3"/>
</dbReference>
<dbReference type="UniPathway" id="UPA00378"/>
<evidence type="ECO:0000256" key="6">
    <source>
        <dbReference type="SAM" id="SignalP"/>
    </source>
</evidence>
<keyword evidence="4" id="KW-0256">Endoplasmic reticulum</keyword>
<keyword evidence="5" id="KW-0325">Glycoprotein</keyword>
<evidence type="ECO:0000256" key="3">
    <source>
        <dbReference type="ARBA" id="ARBA00022729"/>
    </source>
</evidence>
<keyword evidence="3 6" id="KW-0732">Signal</keyword>
<evidence type="ECO:0000256" key="1">
    <source>
        <dbReference type="ARBA" id="ARBA00001913"/>
    </source>
</evidence>
<dbReference type="Pfam" id="PF06427">
    <property type="entry name" value="UDP-g_GGTase"/>
    <property type="match status" value="1"/>
</dbReference>
<dbReference type="GO" id="GO:0005788">
    <property type="term" value="C:endoplasmic reticulum lumen"/>
    <property type="evidence" value="ECO:0007669"/>
    <property type="project" value="UniProtKB-SubCell"/>
</dbReference>
<evidence type="ECO:0000259" key="10">
    <source>
        <dbReference type="Pfam" id="PF18404"/>
    </source>
</evidence>
<sequence>MLCLGLFLTALIQIWSTVAEELPLHSIDLNLLSTWKKTPFKLNVIESFSLENEDLYLPLLTKLLGIEIFHDSEMGDYEVTMNEEFEISDQDFYEYALSLVESKVQRSIIDLNLANKYSSPRIVAHYEHYKEVTESSKSCPSGTPSWILQGDYTYCKTDDVFALKTVTNHLPNEEILLPFDRVIGSSGDLFILYGDYESPEFKTLFLNLYQFALSDKLSFVWRYIANESETGKDILGGYGIDLTLKRTDYIVIDDRGFTTEQQAKLSFAAQENYSDNTSTNSNDVFSSYKSDIPTVSKEDVGTLDFKIVRLVQELSGTVSDQWYFLKNLIQDFPKFASYVASGYMDESDDYSDLIESSLNSYKSGIENGLYVNGALIPENKLNIFEVTKHLKRETYFAEMLNDYGLPIFDAKDLIFNFTSHILEATKDLTNSMWRYNFDKHSKAITFFNDLEVDPQYRSFRRAIDMYSVPTQPGSIPAVSENIHEAIFAINLADRTQLYYFLTVTNAILGNRIPQRIGLVPLVETEEDRIITDQFLFLTKKKGTMDALRYLFAVNDILHSHEVTISDLQQVPIPESFDTKKAYKPIERFKKSFSLGVKPYLIVNGVFIEIVGQWQYAMSNQLMNDINYLYTEYAAGHIDQKVTFRDYLRKDSSTQRAPLLVPEDVEGMRDAYKSLPSKNDLTQFYSIPAIATHIVDCDGEACDPLKSITIVGHFSAKNFRDQAIQALRYVKSKVTNSLKFRFIDLDESDEFQTFKELLASDFDAAIALLKSDLTVSPTTSSSLIGVLKDVFTLPKIDESTLFLVFNGRYIDIEKTNVISSEMLSVLVDYETRLRLKYLQESLPRAGLEADLKTFGDKFDWFDTLSSSITKTFFFDSGDFDVSSVYPRYNTETLDDTGLLRVISNPDAIINVALVIDPMSEAAQKIIGIASIFEDMPFVSMNVYLRPLMDQEKLPIGRLYRGVYPSRPTFHEYGGYSDDNIKALFENVPETTLFTLDVDVPSSWIVTIEEATTDLDNVKLDISGSVKASYGLKNILVQGHARDLASETIAPAGVALELEDHFGNPYSDTNVMSNLGYFQLRAYPGVWKLCIKPETESSELYYLASVSSEFGSLTDIKPLEKSNEYEFAILDLSGAYLFPVFHKNSGYEEMSLIDADGSNGDSNGIISKVSGWFKRITSKKSNHADINIFTVASGHLYERFLGIMTASVMRHTKHTVKFWLIENYMSPKLKKHLTHLAKKYNFEYELITYKWPTWLRDQREKQRTIWGYKILFLDVLFPQDLDKVIFVDSDQIVRTDLKELVDLDLEGAPYGYTPMCDSREEMEGFRFWKQGYWKSLLGDDYRYHISALYVIDLKKFRRMAAGDKLRQHYQALSRDPNSLSNLDQDLPNNLQHLIKIHSLPQEWLWCETWCDDESLKKAKTIDLCNNPLTKEPKLDRARRQIPEWSQYDTEISELLENADNAVHSQNLPHDEL</sequence>
<gene>
    <name evidence="11" type="ORF">CANARDRAFT_9308</name>
</gene>
<dbReference type="OrthoDB" id="27683at2759"/>
<protein>
    <submittedName>
        <fullName evidence="11">Glycosyltransferase family 24 protein</fullName>
    </submittedName>
</protein>
<evidence type="ECO:0000313" key="12">
    <source>
        <dbReference type="Proteomes" id="UP000094801"/>
    </source>
</evidence>
<dbReference type="Pfam" id="PF18404">
    <property type="entry name" value="Glyco_transf_24"/>
    <property type="match status" value="1"/>
</dbReference>
<proteinExistence type="predicted"/>
<comment type="cofactor">
    <cofactor evidence="1">
        <name>Ca(2+)</name>
        <dbReference type="ChEBI" id="CHEBI:29108"/>
    </cofactor>
</comment>
<dbReference type="SUPFAM" id="SSF53448">
    <property type="entry name" value="Nucleotide-diphospho-sugar transferases"/>
    <property type="match status" value="1"/>
</dbReference>
<evidence type="ECO:0000256" key="2">
    <source>
        <dbReference type="ARBA" id="ARBA00004319"/>
    </source>
</evidence>
<evidence type="ECO:0000256" key="4">
    <source>
        <dbReference type="ARBA" id="ARBA00022824"/>
    </source>
</evidence>
<evidence type="ECO:0000259" key="8">
    <source>
        <dbReference type="Pfam" id="PF18401"/>
    </source>
</evidence>
<dbReference type="GO" id="GO:0003980">
    <property type="term" value="F:UDP-glucose:glycoprotein glucosyltransferase activity"/>
    <property type="evidence" value="ECO:0007669"/>
    <property type="project" value="InterPro"/>
</dbReference>
<dbReference type="InterPro" id="IPR040694">
    <property type="entry name" value="UGGT_TRXL_2"/>
</dbReference>
<organism evidence="11 12">
    <name type="scientific">[Candida] arabinofermentans NRRL YB-2248</name>
    <dbReference type="NCBI Taxonomy" id="983967"/>
    <lineage>
        <taxon>Eukaryota</taxon>
        <taxon>Fungi</taxon>
        <taxon>Dikarya</taxon>
        <taxon>Ascomycota</taxon>
        <taxon>Saccharomycotina</taxon>
        <taxon>Pichiomycetes</taxon>
        <taxon>Pichiales</taxon>
        <taxon>Pichiaceae</taxon>
        <taxon>Ogataea</taxon>
        <taxon>Ogataea/Candida clade</taxon>
    </lineage>
</organism>
<dbReference type="InterPro" id="IPR040693">
    <property type="entry name" value="UGGT_TRXL_1"/>
</dbReference>
<dbReference type="Gene3D" id="3.90.550.10">
    <property type="entry name" value="Spore Coat Polysaccharide Biosynthesis Protein SpsA, Chain A"/>
    <property type="match status" value="1"/>
</dbReference>
<feature type="domain" description="UGGT thioredoxin-like" evidence="7">
    <location>
        <begin position="37"/>
        <end position="229"/>
    </location>
</feature>
<dbReference type="PANTHER" id="PTHR11226:SF0">
    <property type="entry name" value="UDP-GLUCOSE:GLYCOPROTEIN GLUCOSYLTRANSFERASE"/>
    <property type="match status" value="1"/>
</dbReference>
<keyword evidence="12" id="KW-1185">Reference proteome</keyword>
<dbReference type="InterPro" id="IPR009448">
    <property type="entry name" value="UDP-g_GGtrans"/>
</dbReference>
<evidence type="ECO:0000313" key="11">
    <source>
        <dbReference type="EMBL" id="ODV83744.1"/>
    </source>
</evidence>
<keyword evidence="11" id="KW-0808">Transferase</keyword>
<dbReference type="GO" id="GO:0018279">
    <property type="term" value="P:protein N-linked glycosylation via asparagine"/>
    <property type="evidence" value="ECO:0007669"/>
    <property type="project" value="TreeGrafter"/>
</dbReference>
<dbReference type="InterPro" id="IPR029044">
    <property type="entry name" value="Nucleotide-diphossugar_trans"/>
</dbReference>
<feature type="signal peptide" evidence="6">
    <location>
        <begin position="1"/>
        <end position="19"/>
    </location>
</feature>
<dbReference type="Pfam" id="PF18402">
    <property type="entry name" value="Thioredoxin_14"/>
    <property type="match status" value="1"/>
</dbReference>
<dbReference type="GO" id="GO:0036503">
    <property type="term" value="P:ERAD pathway"/>
    <property type="evidence" value="ECO:0007669"/>
    <property type="project" value="TreeGrafter"/>
</dbReference>
<reference evidence="12" key="1">
    <citation type="submission" date="2016-04" db="EMBL/GenBank/DDBJ databases">
        <title>Comparative genomics of biotechnologically important yeasts.</title>
        <authorList>
            <consortium name="DOE Joint Genome Institute"/>
            <person name="Riley R."/>
            <person name="Haridas S."/>
            <person name="Wolfe K.H."/>
            <person name="Lopes M.R."/>
            <person name="Hittinger C.T."/>
            <person name="Goker M."/>
            <person name="Salamov A."/>
            <person name="Wisecaver J."/>
            <person name="Long T.M."/>
            <person name="Aerts A.L."/>
            <person name="Barry K."/>
            <person name="Choi C."/>
            <person name="Clum A."/>
            <person name="Coughlan A.Y."/>
            <person name="Deshpande S."/>
            <person name="Douglass A.P."/>
            <person name="Hanson S.J."/>
            <person name="Klenk H.-P."/>
            <person name="Labutti K."/>
            <person name="Lapidus A."/>
            <person name="Lindquist E."/>
            <person name="Lipzen A."/>
            <person name="Meier-Kolthoff J.P."/>
            <person name="Ohm R.A."/>
            <person name="Otillar R.P."/>
            <person name="Pangilinan J."/>
            <person name="Peng Y."/>
            <person name="Rokas A."/>
            <person name="Rosa C.A."/>
            <person name="Scheuner C."/>
            <person name="Sibirny A.A."/>
            <person name="Slot J.C."/>
            <person name="Stielow J.B."/>
            <person name="Sun H."/>
            <person name="Kurtzman C.P."/>
            <person name="Blackwell M."/>
            <person name="Grigoriev I.V."/>
            <person name="Jeffries T.W."/>
        </authorList>
    </citation>
    <scope>NUCLEOTIDE SEQUENCE [LARGE SCALE GENOMIC DNA]</scope>
    <source>
        <strain evidence="12">NRRL YB-2248</strain>
    </source>
</reference>
<accession>A0A1E4SW70</accession>
<dbReference type="PANTHER" id="PTHR11226">
    <property type="entry name" value="UDP-GLUCOSE GLYCOPROTEIN:GLUCOSYLTRANSFERASE"/>
    <property type="match status" value="1"/>
</dbReference>
<feature type="domain" description="UGGT thioredoxin-like" evidence="9">
    <location>
        <begin position="440"/>
        <end position="657"/>
    </location>
</feature>
<feature type="domain" description="Glucosyltransferase 24 catalytic" evidence="10">
    <location>
        <begin position="1184"/>
        <end position="1452"/>
    </location>
</feature>
<feature type="domain" description="UGGT thioredoxin-like" evidence="8">
    <location>
        <begin position="289"/>
        <end position="417"/>
    </location>
</feature>
<feature type="chain" id="PRO_5009162979" evidence="6">
    <location>
        <begin position="20"/>
        <end position="1470"/>
    </location>
</feature>
<dbReference type="Pfam" id="PF18401">
    <property type="entry name" value="Thioredoxin_13"/>
    <property type="match status" value="1"/>
</dbReference>
<evidence type="ECO:0000256" key="5">
    <source>
        <dbReference type="ARBA" id="ARBA00023180"/>
    </source>
</evidence>
<evidence type="ECO:0000259" key="9">
    <source>
        <dbReference type="Pfam" id="PF18402"/>
    </source>
</evidence>
<evidence type="ECO:0000259" key="7">
    <source>
        <dbReference type="Pfam" id="PF18400"/>
    </source>
</evidence>
<dbReference type="InterPro" id="IPR040497">
    <property type="entry name" value="Glyco_transf_24"/>
</dbReference>
<dbReference type="EMBL" id="KV453861">
    <property type="protein sequence ID" value="ODV83744.1"/>
    <property type="molecule type" value="Genomic_DNA"/>
</dbReference>
<dbReference type="CDD" id="cd06432">
    <property type="entry name" value="GT8_HUGT1_C_like"/>
    <property type="match status" value="1"/>
</dbReference>
<dbReference type="Pfam" id="PF18400">
    <property type="entry name" value="Thioredoxin_12"/>
    <property type="match status" value="1"/>
</dbReference>
<dbReference type="GO" id="GO:0051082">
    <property type="term" value="F:unfolded protein binding"/>
    <property type="evidence" value="ECO:0007669"/>
    <property type="project" value="TreeGrafter"/>
</dbReference>